<dbReference type="InterPro" id="IPR005913">
    <property type="entry name" value="dTDP_dehydrorham_reduct"/>
</dbReference>
<dbReference type="Gene3D" id="3.40.50.720">
    <property type="entry name" value="NAD(P)-binding Rossmann-like Domain"/>
    <property type="match status" value="1"/>
</dbReference>
<protein>
    <recommendedName>
        <fullName evidence="4 6">dTDP-4-dehydrorhamnose reductase</fullName>
        <ecNumber evidence="3 6">1.1.1.133</ecNumber>
    </recommendedName>
</protein>
<dbReference type="SUPFAM" id="SSF51735">
    <property type="entry name" value="NAD(P)-binding Rossmann-fold domains"/>
    <property type="match status" value="1"/>
</dbReference>
<dbReference type="EC" id="1.1.1.133" evidence="3 6"/>
<proteinExistence type="inferred from homology"/>
<organism evidence="8 9">
    <name type="scientific">Hyalangium rubrum</name>
    <dbReference type="NCBI Taxonomy" id="3103134"/>
    <lineage>
        <taxon>Bacteria</taxon>
        <taxon>Pseudomonadati</taxon>
        <taxon>Myxococcota</taxon>
        <taxon>Myxococcia</taxon>
        <taxon>Myxococcales</taxon>
        <taxon>Cystobacterineae</taxon>
        <taxon>Archangiaceae</taxon>
        <taxon>Hyalangium</taxon>
    </lineage>
</organism>
<keyword evidence="6" id="KW-0560">Oxidoreductase</keyword>
<dbReference type="InterPro" id="IPR029903">
    <property type="entry name" value="RmlD-like-bd"/>
</dbReference>
<reference evidence="8 9" key="1">
    <citation type="submission" date="2023-12" db="EMBL/GenBank/DDBJ databases">
        <title>the genome sequence of Hyalangium sp. s54d21.</title>
        <authorList>
            <person name="Zhang X."/>
        </authorList>
    </citation>
    <scope>NUCLEOTIDE SEQUENCE [LARGE SCALE GENOMIC DNA]</scope>
    <source>
        <strain evidence="9">s54d21</strain>
    </source>
</reference>
<dbReference type="RefSeq" id="WP_321549102.1">
    <property type="nucleotide sequence ID" value="NZ_JAXIVS010000011.1"/>
</dbReference>
<keyword evidence="9" id="KW-1185">Reference proteome</keyword>
<dbReference type="PANTHER" id="PTHR10491">
    <property type="entry name" value="DTDP-4-DEHYDRORHAMNOSE REDUCTASE"/>
    <property type="match status" value="1"/>
</dbReference>
<name>A0ABU5HB75_9BACT</name>
<evidence type="ECO:0000256" key="6">
    <source>
        <dbReference type="RuleBase" id="RU364082"/>
    </source>
</evidence>
<evidence type="ECO:0000256" key="3">
    <source>
        <dbReference type="ARBA" id="ARBA00012929"/>
    </source>
</evidence>
<dbReference type="InterPro" id="IPR036291">
    <property type="entry name" value="NAD(P)-bd_dom_sf"/>
</dbReference>
<gene>
    <name evidence="8" type="ORF">SYV04_28530</name>
</gene>
<evidence type="ECO:0000256" key="2">
    <source>
        <dbReference type="ARBA" id="ARBA00010944"/>
    </source>
</evidence>
<comment type="similarity">
    <text evidence="2 6">Belongs to the dTDP-4-dehydrorhamnose reductase family.</text>
</comment>
<evidence type="ECO:0000256" key="4">
    <source>
        <dbReference type="ARBA" id="ARBA00017099"/>
    </source>
</evidence>
<accession>A0ABU5HB75</accession>
<evidence type="ECO:0000256" key="1">
    <source>
        <dbReference type="ARBA" id="ARBA00004781"/>
    </source>
</evidence>
<evidence type="ECO:0000313" key="9">
    <source>
        <dbReference type="Proteomes" id="UP001291309"/>
    </source>
</evidence>
<comment type="function">
    <text evidence="6">Catalyzes the reduction of dTDP-6-deoxy-L-lyxo-4-hexulose to yield dTDP-L-rhamnose.</text>
</comment>
<dbReference type="Pfam" id="PF04321">
    <property type="entry name" value="RmlD_sub_bind"/>
    <property type="match status" value="1"/>
</dbReference>
<evidence type="ECO:0000256" key="5">
    <source>
        <dbReference type="ARBA" id="ARBA00048200"/>
    </source>
</evidence>
<keyword evidence="6" id="KW-0521">NADP</keyword>
<evidence type="ECO:0000259" key="7">
    <source>
        <dbReference type="Pfam" id="PF04321"/>
    </source>
</evidence>
<feature type="domain" description="RmlD-like substrate binding" evidence="7">
    <location>
        <begin position="1"/>
        <end position="232"/>
    </location>
</feature>
<sequence length="260" mass="30195">MRAVITGASGTVGTRLSAHLRQEGFEVIPWDRRRVPVDDYWAMERFVRETAPDVLFHLATASEPTGRPGESWLINYEWTSELAWITRTLGVRFVFSSTTLVFSNDARGPFTVDSRPDATEGYGYEKRRAEERAFFQNPEARVVRLGWQIGEQLTGNNMLAFLEDKMRQEGRVEASTRWYPACSPLEDTVRALRELAWAAQGLYMLDSNERWTFYEIARALSARHGNRWRVEPSERFVFDQRMRDERVKLPSLKAWLPELP</sequence>
<dbReference type="EMBL" id="JAXIVS010000011">
    <property type="protein sequence ID" value="MDY7230377.1"/>
    <property type="molecule type" value="Genomic_DNA"/>
</dbReference>
<comment type="pathway">
    <text evidence="1 6">Carbohydrate biosynthesis; dTDP-L-rhamnose biosynthesis.</text>
</comment>
<dbReference type="Proteomes" id="UP001291309">
    <property type="component" value="Unassembled WGS sequence"/>
</dbReference>
<comment type="catalytic activity">
    <reaction evidence="5">
        <text>dTDP-beta-L-rhamnose + NADP(+) = dTDP-4-dehydro-beta-L-rhamnose + NADPH + H(+)</text>
        <dbReference type="Rhea" id="RHEA:21796"/>
        <dbReference type="ChEBI" id="CHEBI:15378"/>
        <dbReference type="ChEBI" id="CHEBI:57510"/>
        <dbReference type="ChEBI" id="CHEBI:57783"/>
        <dbReference type="ChEBI" id="CHEBI:58349"/>
        <dbReference type="ChEBI" id="CHEBI:62830"/>
        <dbReference type="EC" id="1.1.1.133"/>
    </reaction>
</comment>
<comment type="caution">
    <text evidence="8">The sequence shown here is derived from an EMBL/GenBank/DDBJ whole genome shotgun (WGS) entry which is preliminary data.</text>
</comment>
<evidence type="ECO:0000313" key="8">
    <source>
        <dbReference type="EMBL" id="MDY7230377.1"/>
    </source>
</evidence>
<dbReference type="PANTHER" id="PTHR10491:SF4">
    <property type="entry name" value="METHIONINE ADENOSYLTRANSFERASE 2 SUBUNIT BETA"/>
    <property type="match status" value="1"/>
</dbReference>